<organism evidence="2 3">
    <name type="scientific">Pyrodictium occultum</name>
    <dbReference type="NCBI Taxonomy" id="2309"/>
    <lineage>
        <taxon>Archaea</taxon>
        <taxon>Thermoproteota</taxon>
        <taxon>Thermoprotei</taxon>
        <taxon>Desulfurococcales</taxon>
        <taxon>Pyrodictiaceae</taxon>
        <taxon>Pyrodictium</taxon>
    </lineage>
</organism>
<dbReference type="STRING" id="2309.CF15_07160"/>
<dbReference type="RefSeq" id="WP_058371176.1">
    <property type="nucleotide sequence ID" value="NZ_LNTB01000001.1"/>
</dbReference>
<evidence type="ECO:0000313" key="3">
    <source>
        <dbReference type="Proteomes" id="UP000053352"/>
    </source>
</evidence>
<feature type="transmembrane region" description="Helical" evidence="1">
    <location>
        <begin position="26"/>
        <end position="47"/>
    </location>
</feature>
<gene>
    <name evidence="2" type="ORF">CF15_07160</name>
</gene>
<accession>A0A0V8RWQ5</accession>
<dbReference type="EMBL" id="LNTB01000001">
    <property type="protein sequence ID" value="KSW12492.1"/>
    <property type="molecule type" value="Genomic_DNA"/>
</dbReference>
<keyword evidence="1" id="KW-0812">Transmembrane</keyword>
<keyword evidence="1" id="KW-0472">Membrane</keyword>
<keyword evidence="1" id="KW-1133">Transmembrane helix</keyword>
<dbReference type="Proteomes" id="UP000053352">
    <property type="component" value="Unassembled WGS sequence"/>
</dbReference>
<evidence type="ECO:0000313" key="2">
    <source>
        <dbReference type="EMBL" id="KSW12492.1"/>
    </source>
</evidence>
<name>A0A0V8RWQ5_PYROC</name>
<protein>
    <submittedName>
        <fullName evidence="2">Uncharacterized protein</fullName>
    </submittedName>
</protein>
<dbReference type="AlphaFoldDB" id="A0A0V8RWQ5"/>
<sequence length="110" mass="11680">MLVLPCDRGAALAKLERLHRRLRGRLLGVLASSTLAALLVLAAVTLLPLPGLALVALAILALLLAATPLLAYARLLRPLLLVERLRRGLADGSIDISEVCGRPLLEPPSR</sequence>
<reference evidence="2 3" key="1">
    <citation type="submission" date="2015-11" db="EMBL/GenBank/DDBJ databases">
        <title>Genome sequence of Pyrodictium occultum PL-19, a marine hyperthermophilic archaeon isolated from Volcano, Italy.</title>
        <authorList>
            <person name="Utturkar S."/>
            <person name="Huber H."/>
            <person name="Leptihn S."/>
            <person name="Brown S."/>
            <person name="Stetter K.O."/>
            <person name="Podar M."/>
        </authorList>
    </citation>
    <scope>NUCLEOTIDE SEQUENCE [LARGE SCALE GENOMIC DNA]</scope>
    <source>
        <strain evidence="2 3">PL-19</strain>
    </source>
</reference>
<comment type="caution">
    <text evidence="2">The sequence shown here is derived from an EMBL/GenBank/DDBJ whole genome shotgun (WGS) entry which is preliminary data.</text>
</comment>
<feature type="transmembrane region" description="Helical" evidence="1">
    <location>
        <begin position="53"/>
        <end position="76"/>
    </location>
</feature>
<keyword evidence="3" id="KW-1185">Reference proteome</keyword>
<evidence type="ECO:0000256" key="1">
    <source>
        <dbReference type="SAM" id="Phobius"/>
    </source>
</evidence>
<proteinExistence type="predicted"/>